<reference evidence="6 8" key="2">
    <citation type="submission" date="2017-12" db="EMBL/GenBank/DDBJ databases">
        <title>Comparative Functional Genomics of Dry Heat Resistant strains isolated from the Viking Spacecraft.</title>
        <authorList>
            <person name="Seuylemezian A."/>
            <person name="Cooper K."/>
            <person name="Vaishampayan P."/>
        </authorList>
    </citation>
    <scope>NUCLEOTIDE SEQUENCE [LARGE SCALE GENOMIC DNA]</scope>
    <source>
        <strain evidence="6 8">ATCC 29669</strain>
    </source>
</reference>
<dbReference type="EMBL" id="PGVD01000100">
    <property type="protein sequence ID" value="PLR88525.1"/>
    <property type="molecule type" value="Genomic_DNA"/>
</dbReference>
<dbReference type="InterPro" id="IPR029044">
    <property type="entry name" value="Nucleotide-diphossugar_trans"/>
</dbReference>
<dbReference type="Pfam" id="PF00535">
    <property type="entry name" value="Glycos_transf_2"/>
    <property type="match status" value="1"/>
</dbReference>
<dbReference type="PANTHER" id="PTHR22916:SF51">
    <property type="entry name" value="GLYCOSYLTRANSFERASE EPSH-RELATED"/>
    <property type="match status" value="1"/>
</dbReference>
<dbReference type="EMBL" id="PGVA01000047">
    <property type="protein sequence ID" value="PLR80621.1"/>
    <property type="molecule type" value="Genomic_DNA"/>
</dbReference>
<dbReference type="PANTHER" id="PTHR22916">
    <property type="entry name" value="GLYCOSYLTRANSFERASE"/>
    <property type="match status" value="1"/>
</dbReference>
<keyword evidence="2" id="KW-0328">Glycosyltransferase</keyword>
<name>A0A2N5GI70_9BACI</name>
<dbReference type="InterPro" id="IPR001173">
    <property type="entry name" value="Glyco_trans_2-like"/>
</dbReference>
<protein>
    <submittedName>
        <fullName evidence="5">Glycosyl transferase</fullName>
    </submittedName>
</protein>
<keyword evidence="3 5" id="KW-0808">Transferase</keyword>
<gene>
    <name evidence="5" type="ORF">CU635_17605</name>
    <name evidence="6" type="ORF">CVD25_22480</name>
</gene>
<evidence type="ECO:0000256" key="2">
    <source>
        <dbReference type="ARBA" id="ARBA00022676"/>
    </source>
</evidence>
<sequence length="331" mass="39619">MERKYMNPQISIIVPVFNVEDFLQYCIESILGQTFNDFELILVNDGSNDQSGDICEEYSKKDKRIVVIHKENGGQSSARNRGIDVARGAYFGFVDSDDWIHKDMYRTLYSNAVETGADITACNIMQYDKNSTKHLYFHDTTNYLYDRKSAMNELYLNERLTFSPCNKLYSRNLFQGIRFKEGYILEDMDFAYRIIHQSNKIHYTGQALYYYRYNENSTMRKTFSKKRLDEYEVRKNMYSFYLENYPSIANEVYAELFLTGLMLYINIEKYYRNEKSRYKYLIDIDRNKIKFLIADKNYNRKKKLLLSVAFISPNILVKIYRLYWDKIKKDL</sequence>
<dbReference type="CDD" id="cd00761">
    <property type="entry name" value="Glyco_tranf_GTA_type"/>
    <property type="match status" value="1"/>
</dbReference>
<dbReference type="Proteomes" id="UP000235114">
    <property type="component" value="Unassembled WGS sequence"/>
</dbReference>
<evidence type="ECO:0000313" key="7">
    <source>
        <dbReference type="Proteomes" id="UP000234951"/>
    </source>
</evidence>
<comment type="caution">
    <text evidence="5">The sequence shown here is derived from an EMBL/GenBank/DDBJ whole genome shotgun (WGS) entry which is preliminary data.</text>
</comment>
<dbReference type="Proteomes" id="UP000234951">
    <property type="component" value="Unassembled WGS sequence"/>
</dbReference>
<evidence type="ECO:0000313" key="5">
    <source>
        <dbReference type="EMBL" id="PLR80621.1"/>
    </source>
</evidence>
<evidence type="ECO:0000256" key="1">
    <source>
        <dbReference type="ARBA" id="ARBA00006739"/>
    </source>
</evidence>
<dbReference type="AlphaFoldDB" id="A0A2N5GI70"/>
<evidence type="ECO:0000313" key="8">
    <source>
        <dbReference type="Proteomes" id="UP000235114"/>
    </source>
</evidence>
<dbReference type="OrthoDB" id="396512at2"/>
<evidence type="ECO:0000256" key="3">
    <source>
        <dbReference type="ARBA" id="ARBA00022679"/>
    </source>
</evidence>
<dbReference type="Gene3D" id="3.90.550.10">
    <property type="entry name" value="Spore Coat Polysaccharide Biosynthesis Protein SpsA, Chain A"/>
    <property type="match status" value="1"/>
</dbReference>
<accession>A0A2N5GI70</accession>
<feature type="domain" description="Glycosyltransferase 2-like" evidence="4">
    <location>
        <begin position="11"/>
        <end position="175"/>
    </location>
</feature>
<keyword evidence="8" id="KW-1185">Reference proteome</keyword>
<organism evidence="5 7">
    <name type="scientific">Bacillus canaveralius</name>
    <dbReference type="NCBI Taxonomy" id="1403243"/>
    <lineage>
        <taxon>Bacteria</taxon>
        <taxon>Bacillati</taxon>
        <taxon>Bacillota</taxon>
        <taxon>Bacilli</taxon>
        <taxon>Bacillales</taxon>
        <taxon>Bacillaceae</taxon>
        <taxon>Bacillus</taxon>
    </lineage>
</organism>
<evidence type="ECO:0000313" key="6">
    <source>
        <dbReference type="EMBL" id="PLR88525.1"/>
    </source>
</evidence>
<dbReference type="GO" id="GO:0016757">
    <property type="term" value="F:glycosyltransferase activity"/>
    <property type="evidence" value="ECO:0007669"/>
    <property type="project" value="UniProtKB-KW"/>
</dbReference>
<proteinExistence type="inferred from homology"/>
<dbReference type="SUPFAM" id="SSF53448">
    <property type="entry name" value="Nucleotide-diphospho-sugar transferases"/>
    <property type="match status" value="1"/>
</dbReference>
<comment type="similarity">
    <text evidence="1">Belongs to the glycosyltransferase 2 family.</text>
</comment>
<reference evidence="5 7" key="1">
    <citation type="submission" date="2017-11" db="EMBL/GenBank/DDBJ databases">
        <title>Comparitive Functional Genomics of Dry Heat Resistant strains isolated from the Viking Spacecraft.</title>
        <authorList>
            <person name="Seuylemezian A."/>
            <person name="Cooper K."/>
            <person name="Vaishampayan P."/>
        </authorList>
    </citation>
    <scope>NUCLEOTIDE SEQUENCE [LARGE SCALE GENOMIC DNA]</scope>
    <source>
        <strain evidence="5 7">M4.6</strain>
    </source>
</reference>
<evidence type="ECO:0000259" key="4">
    <source>
        <dbReference type="Pfam" id="PF00535"/>
    </source>
</evidence>